<accession>A0AAN8XZX9</accession>
<gene>
    <name evidence="1" type="ORF">RDI58_029445</name>
</gene>
<evidence type="ECO:0000313" key="1">
    <source>
        <dbReference type="EMBL" id="KAK6774206.1"/>
    </source>
</evidence>
<reference evidence="1 2" key="1">
    <citation type="submission" date="2024-02" db="EMBL/GenBank/DDBJ databases">
        <title>de novo genome assembly of Solanum bulbocastanum strain 11H21.</title>
        <authorList>
            <person name="Hosaka A.J."/>
        </authorList>
    </citation>
    <scope>NUCLEOTIDE SEQUENCE [LARGE SCALE GENOMIC DNA]</scope>
    <source>
        <tissue evidence="1">Young leaves</tissue>
    </source>
</reference>
<dbReference type="Proteomes" id="UP001371456">
    <property type="component" value="Unassembled WGS sequence"/>
</dbReference>
<comment type="caution">
    <text evidence="1">The sequence shown here is derived from an EMBL/GenBank/DDBJ whole genome shotgun (WGS) entry which is preliminary data.</text>
</comment>
<sequence length="100" mass="11754">MNHLVLNETLLTKIVKNREERIRKLEQKCEEKKMELLFNDVFEGKSIHELDAEELKGSIKLCALKKAKVAEWKKQLHEHDQPRECNYNNVGEKNDGVPKI</sequence>
<proteinExistence type="predicted"/>
<organism evidence="1 2">
    <name type="scientific">Solanum bulbocastanum</name>
    <name type="common">Wild potato</name>
    <dbReference type="NCBI Taxonomy" id="147425"/>
    <lineage>
        <taxon>Eukaryota</taxon>
        <taxon>Viridiplantae</taxon>
        <taxon>Streptophyta</taxon>
        <taxon>Embryophyta</taxon>
        <taxon>Tracheophyta</taxon>
        <taxon>Spermatophyta</taxon>
        <taxon>Magnoliopsida</taxon>
        <taxon>eudicotyledons</taxon>
        <taxon>Gunneridae</taxon>
        <taxon>Pentapetalae</taxon>
        <taxon>asterids</taxon>
        <taxon>lamiids</taxon>
        <taxon>Solanales</taxon>
        <taxon>Solanaceae</taxon>
        <taxon>Solanoideae</taxon>
        <taxon>Solaneae</taxon>
        <taxon>Solanum</taxon>
    </lineage>
</organism>
<protein>
    <submittedName>
        <fullName evidence="1">Uncharacterized protein</fullName>
    </submittedName>
</protein>
<name>A0AAN8XZX9_SOLBU</name>
<dbReference type="AlphaFoldDB" id="A0AAN8XZX9"/>
<keyword evidence="2" id="KW-1185">Reference proteome</keyword>
<evidence type="ECO:0000313" key="2">
    <source>
        <dbReference type="Proteomes" id="UP001371456"/>
    </source>
</evidence>
<dbReference type="EMBL" id="JBANQN010000012">
    <property type="protein sequence ID" value="KAK6774206.1"/>
    <property type="molecule type" value="Genomic_DNA"/>
</dbReference>